<sequence>MKLDVLAFGTHPDDVELFCGGTIASLVEQGYRVGIVDLTRGELGTRGDVQT</sequence>
<comment type="caution">
    <text evidence="1">The sequence shown here is derived from an EMBL/GenBank/DDBJ whole genome shotgun (WGS) entry which is preliminary data.</text>
</comment>
<dbReference type="SUPFAM" id="SSF102588">
    <property type="entry name" value="LmbE-like"/>
    <property type="match status" value="1"/>
</dbReference>
<reference evidence="1" key="1">
    <citation type="journal article" date="2020" name="mSystems">
        <title>Genome- and Community-Level Interaction Insights into Carbon Utilization and Element Cycling Functions of Hydrothermarchaeota in Hydrothermal Sediment.</title>
        <authorList>
            <person name="Zhou Z."/>
            <person name="Liu Y."/>
            <person name="Xu W."/>
            <person name="Pan J."/>
            <person name="Luo Z.H."/>
            <person name="Li M."/>
        </authorList>
    </citation>
    <scope>NUCLEOTIDE SEQUENCE [LARGE SCALE GENOMIC DNA]</scope>
    <source>
        <strain evidence="1">HyVt-76</strain>
    </source>
</reference>
<proteinExistence type="predicted"/>
<name>A0A7V5LIB7_CALAY</name>
<dbReference type="AlphaFoldDB" id="A0A7V5LIB7"/>
<dbReference type="Pfam" id="PF02585">
    <property type="entry name" value="PIG-L"/>
    <property type="match status" value="1"/>
</dbReference>
<dbReference type="Gene3D" id="3.40.50.10320">
    <property type="entry name" value="LmbE-like"/>
    <property type="match status" value="1"/>
</dbReference>
<dbReference type="InterPro" id="IPR003737">
    <property type="entry name" value="GlcNAc_PI_deacetylase-related"/>
</dbReference>
<feature type="non-terminal residue" evidence="1">
    <location>
        <position position="51"/>
    </location>
</feature>
<evidence type="ECO:0000313" key="1">
    <source>
        <dbReference type="EMBL" id="HHE54863.1"/>
    </source>
</evidence>
<dbReference type="EMBL" id="DRTD01000271">
    <property type="protein sequence ID" value="HHE54863.1"/>
    <property type="molecule type" value="Genomic_DNA"/>
</dbReference>
<organism evidence="1">
    <name type="scientific">Caldithrix abyssi</name>
    <dbReference type="NCBI Taxonomy" id="187145"/>
    <lineage>
        <taxon>Bacteria</taxon>
        <taxon>Pseudomonadati</taxon>
        <taxon>Calditrichota</taxon>
        <taxon>Calditrichia</taxon>
        <taxon>Calditrichales</taxon>
        <taxon>Calditrichaceae</taxon>
        <taxon>Caldithrix</taxon>
    </lineage>
</organism>
<protein>
    <submittedName>
        <fullName evidence="1">Bacillithiol biosynthesis deacetylase BshB1</fullName>
    </submittedName>
</protein>
<gene>
    <name evidence="1" type="ORF">ENL21_03715</name>
</gene>
<accession>A0A7V5LIB7</accession>
<dbReference type="Proteomes" id="UP000886111">
    <property type="component" value="Unassembled WGS sequence"/>
</dbReference>
<dbReference type="InterPro" id="IPR024078">
    <property type="entry name" value="LmbE-like_dom_sf"/>
</dbReference>